<gene>
    <name evidence="8" type="ORF">MGU_07936</name>
</gene>
<dbReference type="GO" id="GO:0016020">
    <property type="term" value="C:membrane"/>
    <property type="evidence" value="ECO:0007669"/>
    <property type="project" value="UniProtKB-SubCell"/>
</dbReference>
<evidence type="ECO:0000256" key="6">
    <source>
        <dbReference type="SAM" id="Phobius"/>
    </source>
</evidence>
<feature type="transmembrane region" description="Helical" evidence="6">
    <location>
        <begin position="211"/>
        <end position="234"/>
    </location>
</feature>
<evidence type="ECO:0000256" key="2">
    <source>
        <dbReference type="ARBA" id="ARBA00022692"/>
    </source>
</evidence>
<keyword evidence="4 6" id="KW-0472">Membrane</keyword>
<feature type="chain" id="PRO_5002090244" evidence="7">
    <location>
        <begin position="20"/>
        <end position="279"/>
    </location>
</feature>
<feature type="compositionally biased region" description="Polar residues" evidence="5">
    <location>
        <begin position="174"/>
        <end position="184"/>
    </location>
</feature>
<evidence type="ECO:0000256" key="1">
    <source>
        <dbReference type="ARBA" id="ARBA00004167"/>
    </source>
</evidence>
<dbReference type="HOGENOM" id="CLU_070374_0_0_1"/>
<protein>
    <submittedName>
        <fullName evidence="8">Uncharacterized protein</fullName>
    </submittedName>
</protein>
<feature type="region of interest" description="Disordered" evidence="5">
    <location>
        <begin position="244"/>
        <end position="279"/>
    </location>
</feature>
<name>A0A0B4H4R6_METGA</name>
<feature type="signal peptide" evidence="7">
    <location>
        <begin position="1"/>
        <end position="19"/>
    </location>
</feature>
<comment type="caution">
    <text evidence="8">The sequence shown here is derived from an EMBL/GenBank/DDBJ whole genome shotgun (WGS) entry which is preliminary data.</text>
</comment>
<keyword evidence="3 6" id="KW-1133">Transmembrane helix</keyword>
<organism evidence="8 9">
    <name type="scientific">Metarhizium guizhouense (strain ARSEF 977)</name>
    <dbReference type="NCBI Taxonomy" id="1276136"/>
    <lineage>
        <taxon>Eukaryota</taxon>
        <taxon>Fungi</taxon>
        <taxon>Dikarya</taxon>
        <taxon>Ascomycota</taxon>
        <taxon>Pezizomycotina</taxon>
        <taxon>Sordariomycetes</taxon>
        <taxon>Hypocreomycetidae</taxon>
        <taxon>Hypocreales</taxon>
        <taxon>Clavicipitaceae</taxon>
        <taxon>Metarhizium</taxon>
    </lineage>
</organism>
<feature type="compositionally biased region" description="Low complexity" evidence="5">
    <location>
        <begin position="159"/>
        <end position="173"/>
    </location>
</feature>
<proteinExistence type="predicted"/>
<evidence type="ECO:0000256" key="3">
    <source>
        <dbReference type="ARBA" id="ARBA00022989"/>
    </source>
</evidence>
<accession>A0A0B4H4R6</accession>
<feature type="compositionally biased region" description="Basic and acidic residues" evidence="5">
    <location>
        <begin position="244"/>
        <end position="253"/>
    </location>
</feature>
<keyword evidence="7" id="KW-0732">Signal</keyword>
<evidence type="ECO:0000313" key="8">
    <source>
        <dbReference type="EMBL" id="KID84786.1"/>
    </source>
</evidence>
<dbReference type="OrthoDB" id="4940943at2759"/>
<dbReference type="GO" id="GO:0071944">
    <property type="term" value="C:cell periphery"/>
    <property type="evidence" value="ECO:0007669"/>
    <property type="project" value="UniProtKB-ARBA"/>
</dbReference>
<feature type="region of interest" description="Disordered" evidence="5">
    <location>
        <begin position="151"/>
        <end position="208"/>
    </location>
</feature>
<reference evidence="8 9" key="1">
    <citation type="journal article" date="2014" name="Proc. Natl. Acad. Sci. U.S.A.">
        <title>Trajectory and genomic determinants of fungal-pathogen speciation and host adaptation.</title>
        <authorList>
            <person name="Hu X."/>
            <person name="Xiao G."/>
            <person name="Zheng P."/>
            <person name="Shang Y."/>
            <person name="Su Y."/>
            <person name="Zhang X."/>
            <person name="Liu X."/>
            <person name="Zhan S."/>
            <person name="St Leger R.J."/>
            <person name="Wang C."/>
        </authorList>
    </citation>
    <scope>NUCLEOTIDE SEQUENCE [LARGE SCALE GENOMIC DNA]</scope>
    <source>
        <strain evidence="8 9">ARSEF 977</strain>
    </source>
</reference>
<sequence length="279" mass="29684">MGTATFILFLCALAANAVCKTNFTQPPANGPNANYQDNPVYQQGQKIDVQWKSDLDTMDLFVFQQYPAAGKGVQFLKKLRGTSRCHKAALSTRPSSRTNHIPRWHIEGTRSTSLIWTVSLDGLSRNVPRGENAILYFAVLRARSPDRDGTSHYFNVSVPDTASTTAPATQTSDVPTMSTTTSAATDVPPHAATPEPASSGESSPGLSRGGVAGVAVGSTVGGLLLLGGMGLLAWRKMRRGRPVEDAAVEDAKPPELAGPAIHEAPSEHHPRSTPVYEAP</sequence>
<comment type="subcellular location">
    <subcellularLocation>
        <location evidence="1">Membrane</location>
        <topology evidence="1">Single-pass membrane protein</topology>
    </subcellularLocation>
</comment>
<evidence type="ECO:0000256" key="4">
    <source>
        <dbReference type="ARBA" id="ARBA00023136"/>
    </source>
</evidence>
<evidence type="ECO:0000256" key="7">
    <source>
        <dbReference type="SAM" id="SignalP"/>
    </source>
</evidence>
<dbReference type="EMBL" id="AZNH01000037">
    <property type="protein sequence ID" value="KID84786.1"/>
    <property type="molecule type" value="Genomic_DNA"/>
</dbReference>
<keyword evidence="9" id="KW-1185">Reference proteome</keyword>
<dbReference type="PANTHER" id="PTHR15549:SF26">
    <property type="entry name" value="AXIAL BUDDING PATTERN PROTEIN 2-RELATED"/>
    <property type="match status" value="1"/>
</dbReference>
<dbReference type="InterPro" id="IPR051694">
    <property type="entry name" value="Immunoregulatory_rcpt-like"/>
</dbReference>
<dbReference type="AlphaFoldDB" id="A0A0B4H4R6"/>
<dbReference type="Proteomes" id="UP000031192">
    <property type="component" value="Unassembled WGS sequence"/>
</dbReference>
<keyword evidence="2 6" id="KW-0812">Transmembrane</keyword>
<dbReference type="PANTHER" id="PTHR15549">
    <property type="entry name" value="PAIRED IMMUNOGLOBULIN-LIKE TYPE 2 RECEPTOR"/>
    <property type="match status" value="1"/>
</dbReference>
<evidence type="ECO:0000313" key="9">
    <source>
        <dbReference type="Proteomes" id="UP000031192"/>
    </source>
</evidence>
<evidence type="ECO:0000256" key="5">
    <source>
        <dbReference type="SAM" id="MobiDB-lite"/>
    </source>
</evidence>